<protein>
    <submittedName>
        <fullName evidence="1">Uncharacterized protein</fullName>
    </submittedName>
</protein>
<name>A0A481TMP6_HHV2</name>
<evidence type="ECO:0000313" key="1">
    <source>
        <dbReference type="EMBL" id="QBH82849.1"/>
    </source>
</evidence>
<organismHost>
    <name type="scientific">Homo sapiens</name>
    <name type="common">Human</name>
    <dbReference type="NCBI Taxonomy" id="9606"/>
</organismHost>
<proteinExistence type="predicted"/>
<reference evidence="1" key="1">
    <citation type="submission" date="2018-08" db="EMBL/GenBank/DDBJ databases">
        <title>HSV2 whole genome sequences from clinical isolates.</title>
        <authorList>
            <person name="Roychoudhury P."/>
            <person name="Greninger A.L."/>
            <person name="Jerome K.R."/>
            <person name="Johnston C."/>
            <person name="Wald A."/>
            <person name="Xie H."/>
        </authorList>
    </citation>
    <scope>NUCLEOTIDE SEQUENCE</scope>
    <source>
        <strain evidence="1">2000-9815</strain>
    </source>
</reference>
<sequence>MAASSSGSRYVFSIWSGSASASGPQVRTAS</sequence>
<organism evidence="1">
    <name type="scientific">Human herpesvirus 2</name>
    <name type="common">HHV-2</name>
    <name type="synonym">Human herpes simplex virus 2</name>
    <dbReference type="NCBI Taxonomy" id="10310"/>
    <lineage>
        <taxon>Viruses</taxon>
        <taxon>Duplodnaviria</taxon>
        <taxon>Heunggongvirae</taxon>
        <taxon>Peploviricota</taxon>
        <taxon>Herviviricetes</taxon>
        <taxon>Herpesvirales</taxon>
        <taxon>Orthoherpesviridae</taxon>
        <taxon>Alphaherpesvirinae</taxon>
        <taxon>Simplexvirus</taxon>
        <taxon>Simplexvirus humanalpha2</taxon>
    </lineage>
</organism>
<dbReference type="EMBL" id="MH790634">
    <property type="protein sequence ID" value="QBH82849.1"/>
    <property type="molecule type" value="Genomic_DNA"/>
</dbReference>
<accession>A0A481TMP6</accession>